<dbReference type="Pfam" id="PF21646">
    <property type="entry name" value="ACTMAP-like_C"/>
    <property type="match status" value="1"/>
</dbReference>
<comment type="similarity">
    <text evidence="4">Belongs to the ACTMAP family.</text>
</comment>
<dbReference type="AlphaFoldDB" id="A0A161MF35"/>
<accession>A0A161MF35</accession>
<evidence type="ECO:0000256" key="2">
    <source>
        <dbReference type="ARBA" id="ARBA00022670"/>
    </source>
</evidence>
<name>A0A161MF35_TRIIF</name>
<dbReference type="PANTHER" id="PTHR28631">
    <property type="entry name" value="UPF0692 PROTEIN C19ORF54"/>
    <property type="match status" value="1"/>
</dbReference>
<evidence type="ECO:0000256" key="4">
    <source>
        <dbReference type="ARBA" id="ARBA00034725"/>
    </source>
</evidence>
<evidence type="ECO:0000313" key="8">
    <source>
        <dbReference type="EMBL" id="JAR99275.1"/>
    </source>
</evidence>
<evidence type="ECO:0000256" key="5">
    <source>
        <dbReference type="ARBA" id="ARBA00034848"/>
    </source>
</evidence>
<evidence type="ECO:0000256" key="1">
    <source>
        <dbReference type="ARBA" id="ARBA00022438"/>
    </source>
</evidence>
<keyword evidence="2" id="KW-0645">Protease</keyword>
<sequence>AINTINQRWDALTSTSKFVLSPDYFKYFHLTPSLQSGPTCGIVALAMISSVCVPSQSSEELLRIAQSLGYTRYGEMFSAYNMLTLIQNTSVIHKFIPKLYDGGLAIRRAEIIKMIMNGALLLIPYDADRDHSPGLFGGHKAHWGVVCGLILDGADCLLVGRQGKSLHPTLWPIDQLDSSNLNLFEIDPQRLSSSKDYVTDNIACSLRGMNIVLTPVNCT</sequence>
<feature type="non-terminal residue" evidence="8">
    <location>
        <position position="219"/>
    </location>
</feature>
<dbReference type="PANTHER" id="PTHR28631:SF1">
    <property type="entry name" value="ACTIN MATURATION PROTEASE"/>
    <property type="match status" value="1"/>
</dbReference>
<dbReference type="EMBL" id="GEMB01003985">
    <property type="protein sequence ID" value="JAR99275.1"/>
    <property type="molecule type" value="Transcribed_RNA"/>
</dbReference>
<keyword evidence="1" id="KW-0031">Aminopeptidase</keyword>
<protein>
    <recommendedName>
        <fullName evidence="5">Actin maturation protease</fullName>
    </recommendedName>
    <alternativeName>
        <fullName evidence="6">Actin aminopeptidase ACTMAP</fullName>
    </alternativeName>
</protein>
<dbReference type="InterPro" id="IPR040043">
    <property type="entry name" value="ACTMAP"/>
</dbReference>
<keyword evidence="3" id="KW-0378">Hydrolase</keyword>
<reference evidence="8" key="1">
    <citation type="submission" date="2016-04" db="EMBL/GenBank/DDBJ databases">
        <authorList>
            <person name="Calderon-Fernandez G.M.Sr."/>
        </authorList>
    </citation>
    <scope>NUCLEOTIDE SEQUENCE</scope>
    <source>
        <strain evidence="8">Int1</strain>
        <tissue evidence="8">Integument</tissue>
    </source>
</reference>
<evidence type="ECO:0000256" key="7">
    <source>
        <dbReference type="ARBA" id="ARBA00049041"/>
    </source>
</evidence>
<proteinExistence type="inferred from homology"/>
<organism evidence="8">
    <name type="scientific">Triatoma infestans</name>
    <name type="common">Assassin bug</name>
    <dbReference type="NCBI Taxonomy" id="30076"/>
    <lineage>
        <taxon>Eukaryota</taxon>
        <taxon>Metazoa</taxon>
        <taxon>Ecdysozoa</taxon>
        <taxon>Arthropoda</taxon>
        <taxon>Hexapoda</taxon>
        <taxon>Insecta</taxon>
        <taxon>Pterygota</taxon>
        <taxon>Neoptera</taxon>
        <taxon>Paraneoptera</taxon>
        <taxon>Hemiptera</taxon>
        <taxon>Heteroptera</taxon>
        <taxon>Panheteroptera</taxon>
        <taxon>Cimicomorpha</taxon>
        <taxon>Reduviidae</taxon>
        <taxon>Triatominae</taxon>
        <taxon>Triatoma</taxon>
    </lineage>
</organism>
<reference evidence="8" key="2">
    <citation type="journal article" date="2017" name="J. Med. Entomol.">
        <title>Transcriptome Analysis of the Triatoma infestans (Hemiptera: Reduviidae) Integument.</title>
        <authorList>
            <person name="Calderon-Fernandez G.M."/>
            <person name="Moriconi D.E."/>
            <person name="Dulbecco A.B."/>
            <person name="Juarez M.P."/>
        </authorList>
    </citation>
    <scope>NUCLEOTIDE SEQUENCE</scope>
    <source>
        <strain evidence="8">Int1</strain>
        <tissue evidence="8">Integument</tissue>
    </source>
</reference>
<dbReference type="GO" id="GO:0006508">
    <property type="term" value="P:proteolysis"/>
    <property type="evidence" value="ECO:0007669"/>
    <property type="project" value="UniProtKB-KW"/>
</dbReference>
<evidence type="ECO:0000256" key="3">
    <source>
        <dbReference type="ARBA" id="ARBA00022801"/>
    </source>
</evidence>
<evidence type="ECO:0000256" key="6">
    <source>
        <dbReference type="ARBA" id="ARBA00034908"/>
    </source>
</evidence>
<comment type="catalytic activity">
    <reaction evidence="7">
        <text>N-terminal N(alpha)-acetyl-L-cysteinyl-L-aspartyl-[protein] + H2O = N-terminal L-aspartyl-[protein] + N-acetyl-L-cysteine</text>
        <dbReference type="Rhea" id="RHEA:74579"/>
        <dbReference type="Rhea" id="RHEA-COMP:12669"/>
        <dbReference type="Rhea" id="RHEA-COMP:18395"/>
        <dbReference type="ChEBI" id="CHEBI:15377"/>
        <dbReference type="ChEBI" id="CHEBI:64720"/>
        <dbReference type="ChEBI" id="CHEBI:78236"/>
        <dbReference type="ChEBI" id="CHEBI:193599"/>
    </reaction>
    <physiologicalReaction direction="left-to-right" evidence="7">
        <dbReference type="Rhea" id="RHEA:74580"/>
    </physiologicalReaction>
</comment>
<feature type="non-terminal residue" evidence="8">
    <location>
        <position position="1"/>
    </location>
</feature>
<dbReference type="GO" id="GO:0004177">
    <property type="term" value="F:aminopeptidase activity"/>
    <property type="evidence" value="ECO:0007669"/>
    <property type="project" value="UniProtKB-KW"/>
</dbReference>